<sequence length="225" mass="25921">MPRAGINYVSSTLNRTKRQYRQSKRSRATRPSPKPLFSYLDPSFDPPRDTSGSSSRSDSPSTSDHKNMKVASVGSAEERNRDENHEAEEGDSVVQTKTQSRPSGKKMKRKKKDLEWEFSFAREDFALSSNEEVRMEMREAKRKEEEKKPWFIRWQVDRTALGLDMEEREESARIGRVQDQRPDHNSNFCSSLNHRHIRTSPPTNGYCFLISSQGAVNSKTYQLAA</sequence>
<evidence type="ECO:0000256" key="1">
    <source>
        <dbReference type="SAM" id="MobiDB-lite"/>
    </source>
</evidence>
<evidence type="ECO:0000313" key="2">
    <source>
        <dbReference type="EMBL" id="WWD19133.1"/>
    </source>
</evidence>
<gene>
    <name evidence="2" type="ORF">CI109_103591</name>
</gene>
<keyword evidence="3" id="KW-1185">Reference proteome</keyword>
<feature type="compositionally biased region" description="Low complexity" evidence="1">
    <location>
        <begin position="49"/>
        <end position="62"/>
    </location>
</feature>
<dbReference type="AlphaFoldDB" id="A0A5M6CCI5"/>
<proteinExistence type="predicted"/>
<dbReference type="RefSeq" id="XP_031864073.1">
    <property type="nucleotide sequence ID" value="XM_032001910.1"/>
</dbReference>
<feature type="compositionally biased region" description="Polar residues" evidence="1">
    <location>
        <begin position="93"/>
        <end position="102"/>
    </location>
</feature>
<protein>
    <submittedName>
        <fullName evidence="2">Uncharacterized protein</fullName>
    </submittedName>
</protein>
<evidence type="ECO:0000313" key="3">
    <source>
        <dbReference type="Proteomes" id="UP000322225"/>
    </source>
</evidence>
<feature type="compositionally biased region" description="Basic residues" evidence="1">
    <location>
        <begin position="15"/>
        <end position="28"/>
    </location>
</feature>
<organism evidence="2 3">
    <name type="scientific">Kwoniella shandongensis</name>
    <dbReference type="NCBI Taxonomy" id="1734106"/>
    <lineage>
        <taxon>Eukaryota</taxon>
        <taxon>Fungi</taxon>
        <taxon>Dikarya</taxon>
        <taxon>Basidiomycota</taxon>
        <taxon>Agaricomycotina</taxon>
        <taxon>Tremellomycetes</taxon>
        <taxon>Tremellales</taxon>
        <taxon>Cryptococcaceae</taxon>
        <taxon>Kwoniella</taxon>
    </lineage>
</organism>
<accession>A0A5M6CCI5</accession>
<feature type="region of interest" description="Disordered" evidence="1">
    <location>
        <begin position="1"/>
        <end position="112"/>
    </location>
</feature>
<dbReference type="EMBL" id="CP144056">
    <property type="protein sequence ID" value="WWD19133.1"/>
    <property type="molecule type" value="Genomic_DNA"/>
</dbReference>
<name>A0A5M6CCI5_9TREE</name>
<dbReference type="Proteomes" id="UP000322225">
    <property type="component" value="Chromosome 6"/>
</dbReference>
<reference evidence="2" key="2">
    <citation type="submission" date="2024-01" db="EMBL/GenBank/DDBJ databases">
        <title>Comparative genomics of Cryptococcus and Kwoniella reveals pathogenesis evolution and contrasting modes of karyotype evolution via chromosome fusion or intercentromeric recombination.</title>
        <authorList>
            <person name="Coelho M.A."/>
            <person name="David-Palma M."/>
            <person name="Shea T."/>
            <person name="Bowers K."/>
            <person name="McGinley-Smith S."/>
            <person name="Mohammad A.W."/>
            <person name="Gnirke A."/>
            <person name="Yurkov A.M."/>
            <person name="Nowrousian M."/>
            <person name="Sun S."/>
            <person name="Cuomo C.A."/>
            <person name="Heitman J."/>
        </authorList>
    </citation>
    <scope>NUCLEOTIDE SEQUENCE</scope>
    <source>
        <strain evidence="2">CBS 12478</strain>
    </source>
</reference>
<dbReference type="GeneID" id="43586018"/>
<reference evidence="2" key="1">
    <citation type="submission" date="2017-08" db="EMBL/GenBank/DDBJ databases">
        <authorList>
            <person name="Cuomo C."/>
            <person name="Billmyre B."/>
            <person name="Heitman J."/>
        </authorList>
    </citation>
    <scope>NUCLEOTIDE SEQUENCE</scope>
    <source>
        <strain evidence="2">CBS 12478</strain>
    </source>
</reference>
<dbReference type="KEGG" id="ksn:43586018"/>